<evidence type="ECO:0000259" key="2">
    <source>
        <dbReference type="Pfam" id="PF02371"/>
    </source>
</evidence>
<dbReference type="InterPro" id="IPR003346">
    <property type="entry name" value="Transposase_20"/>
</dbReference>
<dbReference type="Pfam" id="PF01548">
    <property type="entry name" value="DEDD_Tnp_IS110"/>
    <property type="match status" value="1"/>
</dbReference>
<feature type="domain" description="Transposase IS116/IS110/IS902 C-terminal" evidence="2">
    <location>
        <begin position="160"/>
        <end position="237"/>
    </location>
</feature>
<evidence type="ECO:0000313" key="4">
    <source>
        <dbReference type="Proteomes" id="UP000231987"/>
    </source>
</evidence>
<dbReference type="PANTHER" id="PTHR33055">
    <property type="entry name" value="TRANSPOSASE FOR INSERTION SEQUENCE ELEMENT IS1111A"/>
    <property type="match status" value="1"/>
</dbReference>
<name>A0A2J0YU76_RHIML</name>
<proteinExistence type="predicted"/>
<dbReference type="GO" id="GO:0003677">
    <property type="term" value="F:DNA binding"/>
    <property type="evidence" value="ECO:0007669"/>
    <property type="project" value="InterPro"/>
</dbReference>
<dbReference type="InterPro" id="IPR002525">
    <property type="entry name" value="Transp_IS110-like_N"/>
</dbReference>
<dbReference type="AlphaFoldDB" id="A0A2J0YU76"/>
<accession>A0A2J0YU76</accession>
<dbReference type="PANTHER" id="PTHR33055:SF3">
    <property type="entry name" value="PUTATIVE TRANSPOSASE FOR IS117-RELATED"/>
    <property type="match status" value="1"/>
</dbReference>
<evidence type="ECO:0000259" key="1">
    <source>
        <dbReference type="Pfam" id="PF01548"/>
    </source>
</evidence>
<gene>
    <name evidence="3" type="ORF">CEJ86_29845</name>
</gene>
<sequence>MEACSTSHHWARELGRLGFEVKLMPPAYVKPYVKRGKNDAADAEAICEAVTRPTMRFVPVKSCERQALLMQHKTRDLLVRQRTALINALRGHLAEFGIITPQGKFGLKAALEALTVAKGQLPEPSWHPFMHIRKQLEELSDKIAELDRIILQWCRNEAAARRLMTIPGVGFLTAAAIAASVGDAAEFKSARQFAAWLGLTPRQNSSGGKERLGRISKQGDRTIRRLLVVGATAVVRRARLDAPSFPWIARLLDRKPASLVSVAIANKTARIAWAILRREEIYRSAAA</sequence>
<dbReference type="EMBL" id="NJGD01000025">
    <property type="protein sequence ID" value="PJR10239.1"/>
    <property type="molecule type" value="Genomic_DNA"/>
</dbReference>
<feature type="domain" description="Transposase IS110-like N-terminal" evidence="1">
    <location>
        <begin position="14"/>
        <end position="96"/>
    </location>
</feature>
<dbReference type="GO" id="GO:0006313">
    <property type="term" value="P:DNA transposition"/>
    <property type="evidence" value="ECO:0007669"/>
    <property type="project" value="InterPro"/>
</dbReference>
<protein>
    <submittedName>
        <fullName evidence="3">IS110 family transposase</fullName>
    </submittedName>
</protein>
<dbReference type="Pfam" id="PF02371">
    <property type="entry name" value="Transposase_20"/>
    <property type="match status" value="1"/>
</dbReference>
<evidence type="ECO:0000313" key="3">
    <source>
        <dbReference type="EMBL" id="PJR10239.1"/>
    </source>
</evidence>
<reference evidence="3 4" key="1">
    <citation type="submission" date="2017-06" db="EMBL/GenBank/DDBJ databases">
        <title>Ensifer strains isolated from leguminous trees and herbs display diverse denitrification phenotypes with some acting as strong N2O sinks.</title>
        <authorList>
            <person name="Woliy K."/>
            <person name="Mania D."/>
            <person name="Bakken L.R."/>
            <person name="Frostegard A."/>
        </authorList>
    </citation>
    <scope>NUCLEOTIDE SEQUENCE [LARGE SCALE GENOMIC DNA]</scope>
    <source>
        <strain evidence="3 4">AC50a</strain>
    </source>
</reference>
<organism evidence="3 4">
    <name type="scientific">Rhizobium meliloti</name>
    <name type="common">Ensifer meliloti</name>
    <name type="synonym">Sinorhizobium meliloti</name>
    <dbReference type="NCBI Taxonomy" id="382"/>
    <lineage>
        <taxon>Bacteria</taxon>
        <taxon>Pseudomonadati</taxon>
        <taxon>Pseudomonadota</taxon>
        <taxon>Alphaproteobacteria</taxon>
        <taxon>Hyphomicrobiales</taxon>
        <taxon>Rhizobiaceae</taxon>
        <taxon>Sinorhizobium/Ensifer group</taxon>
        <taxon>Sinorhizobium</taxon>
    </lineage>
</organism>
<dbReference type="Proteomes" id="UP000231987">
    <property type="component" value="Unassembled WGS sequence"/>
</dbReference>
<dbReference type="GO" id="GO:0004803">
    <property type="term" value="F:transposase activity"/>
    <property type="evidence" value="ECO:0007669"/>
    <property type="project" value="InterPro"/>
</dbReference>
<dbReference type="NCBIfam" id="NF033542">
    <property type="entry name" value="transpos_IS110"/>
    <property type="match status" value="1"/>
</dbReference>
<comment type="caution">
    <text evidence="3">The sequence shown here is derived from an EMBL/GenBank/DDBJ whole genome shotgun (WGS) entry which is preliminary data.</text>
</comment>
<dbReference type="InterPro" id="IPR047650">
    <property type="entry name" value="Transpos_IS110"/>
</dbReference>